<dbReference type="RefSeq" id="XP_008787429.2">
    <property type="nucleotide sequence ID" value="XM_008789207.4"/>
</dbReference>
<accession>A0A8B7BXI3</accession>
<dbReference type="OrthoDB" id="1862401at2759"/>
<reference evidence="3" key="2">
    <citation type="submission" date="2025-08" db="UniProtKB">
        <authorList>
            <consortium name="RefSeq"/>
        </authorList>
    </citation>
    <scope>IDENTIFICATION</scope>
    <source>
        <tissue evidence="3">Young leaves</tissue>
    </source>
</reference>
<evidence type="ECO:0000313" key="2">
    <source>
        <dbReference type="Proteomes" id="UP000228380"/>
    </source>
</evidence>
<protein>
    <submittedName>
        <fullName evidence="3">LOW QUALITY PROTEIN: BAHD acyltransferase DCR</fullName>
    </submittedName>
</protein>
<keyword evidence="1" id="KW-0808">Transferase</keyword>
<keyword evidence="2" id="KW-1185">Reference proteome</keyword>
<dbReference type="InterPro" id="IPR023213">
    <property type="entry name" value="CAT-like_dom_sf"/>
</dbReference>
<organism evidence="2 3">
    <name type="scientific">Phoenix dactylifera</name>
    <name type="common">Date palm</name>
    <dbReference type="NCBI Taxonomy" id="42345"/>
    <lineage>
        <taxon>Eukaryota</taxon>
        <taxon>Viridiplantae</taxon>
        <taxon>Streptophyta</taxon>
        <taxon>Embryophyta</taxon>
        <taxon>Tracheophyta</taxon>
        <taxon>Spermatophyta</taxon>
        <taxon>Magnoliopsida</taxon>
        <taxon>Liliopsida</taxon>
        <taxon>Arecaceae</taxon>
        <taxon>Coryphoideae</taxon>
        <taxon>Phoeniceae</taxon>
        <taxon>Phoenix</taxon>
    </lineage>
</organism>
<evidence type="ECO:0000256" key="1">
    <source>
        <dbReference type="ARBA" id="ARBA00022679"/>
    </source>
</evidence>
<evidence type="ECO:0000313" key="3">
    <source>
        <dbReference type="RefSeq" id="XP_008787429.2"/>
    </source>
</evidence>
<dbReference type="Pfam" id="PF02458">
    <property type="entry name" value="Transferase"/>
    <property type="match status" value="1"/>
</dbReference>
<reference evidence="2" key="1">
    <citation type="journal article" date="2019" name="Nat. Commun.">
        <title>Genome-wide association mapping of date palm fruit traits.</title>
        <authorList>
            <person name="Hazzouri K.M."/>
            <person name="Gros-Balthazard M."/>
            <person name="Flowers J.M."/>
            <person name="Copetti D."/>
            <person name="Lemansour A."/>
            <person name="Lebrun M."/>
            <person name="Masmoudi K."/>
            <person name="Ferrand S."/>
            <person name="Dhar M.I."/>
            <person name="Fresquez Z.A."/>
            <person name="Rosas U."/>
            <person name="Zhang J."/>
            <person name="Talag J."/>
            <person name="Lee S."/>
            <person name="Kudrna D."/>
            <person name="Powell R.F."/>
            <person name="Leitch I.J."/>
            <person name="Krueger R.R."/>
            <person name="Wing R.A."/>
            <person name="Amiri K.M.A."/>
            <person name="Purugganan M.D."/>
        </authorList>
    </citation>
    <scope>NUCLEOTIDE SEQUENCE [LARGE SCALE GENOMIC DNA]</scope>
    <source>
        <strain evidence="2">cv. Khalas</strain>
    </source>
</reference>
<keyword evidence="3" id="KW-0012">Acyltransferase</keyword>
<dbReference type="AlphaFoldDB" id="A0A8B7BXI3"/>
<sequence>MAVENGTLEEAKAEAVKVINRTIVLPEKKPEKPTCPLNTFDLPYVTFYYNQKLLLYKGGEFGEIVGRLKEGLGKVLECFYPLAGRLKQDEEGVLVVDCETPAGAEVVEAAAEGAAVAELVEGEAAGLLQELVPYTGVMNLEGLRRPLLAVQFTKLKDGLAIGCAFNHAILDGNSTWHFMSSWAELCRGAPSISVAPLLDRTKARPTRVPLSLPASAQDHELADPNGPPKPLLAKLFSFSGTAVDRIKAHANANLPPDAKPLSTFQSLGAHVWRAVCRARALKPDDLTVFAVFIDCRSRVDRPLPDAYFGNLIQAIFTVTASGLLLASPPELGASAIQKVIDAHDTGAIRKRLEEYEAKPKMFYYSDAGFNCVAVGSSPRFKVYDVDFGFGRPEQVRSGSNNKFDGMMYLYPGREGGRSIDVELTLQKEAMHSLQKDREFLIVDAP</sequence>
<dbReference type="PANTHER" id="PTHR31896:SF76">
    <property type="entry name" value="BAHD ACYLTRANSFERASE DCR"/>
    <property type="match status" value="1"/>
</dbReference>
<dbReference type="Proteomes" id="UP000228380">
    <property type="component" value="Chromosome 17"/>
</dbReference>
<dbReference type="PANTHER" id="PTHR31896">
    <property type="entry name" value="FAMILY REGULATORY PROTEIN, PUTATIVE (AFU_ORTHOLOGUE AFUA_3G14730)-RELATED"/>
    <property type="match status" value="1"/>
</dbReference>
<dbReference type="InterPro" id="IPR051283">
    <property type="entry name" value="Sec_Metabolite_Acyltrans"/>
</dbReference>
<dbReference type="KEGG" id="pda:103705482"/>
<dbReference type="Gene3D" id="3.30.559.10">
    <property type="entry name" value="Chloramphenicol acetyltransferase-like domain"/>
    <property type="match status" value="2"/>
</dbReference>
<name>A0A8B7BXI3_PHODC</name>
<gene>
    <name evidence="3" type="primary">LOC103705482</name>
</gene>
<dbReference type="GeneID" id="103705482"/>
<dbReference type="GO" id="GO:0016746">
    <property type="term" value="F:acyltransferase activity"/>
    <property type="evidence" value="ECO:0007669"/>
    <property type="project" value="UniProtKB-KW"/>
</dbReference>
<proteinExistence type="predicted"/>